<dbReference type="Proteomes" id="UP001200247">
    <property type="component" value="Unassembled WGS sequence"/>
</dbReference>
<dbReference type="RefSeq" id="WP_239893358.1">
    <property type="nucleotide sequence ID" value="NZ_JAJAXM010000002.1"/>
</dbReference>
<name>A0ABD4SPL4_9NEIS</name>
<accession>A0ABD4SPL4</accession>
<keyword evidence="2" id="KW-0732">Signal</keyword>
<feature type="signal peptide" evidence="2">
    <location>
        <begin position="1"/>
        <end position="26"/>
    </location>
</feature>
<evidence type="ECO:0000313" key="4">
    <source>
        <dbReference type="Proteomes" id="UP001200247"/>
    </source>
</evidence>
<feature type="chain" id="PRO_5044840557" description="Lipoprotein" evidence="2">
    <location>
        <begin position="27"/>
        <end position="82"/>
    </location>
</feature>
<organism evidence="3 4">
    <name type="scientific">Laribacter hongkongensis</name>
    <dbReference type="NCBI Taxonomy" id="168471"/>
    <lineage>
        <taxon>Bacteria</taxon>
        <taxon>Pseudomonadati</taxon>
        <taxon>Pseudomonadota</taxon>
        <taxon>Betaproteobacteria</taxon>
        <taxon>Neisseriales</taxon>
        <taxon>Aquaspirillaceae</taxon>
        <taxon>Laribacter</taxon>
    </lineage>
</organism>
<dbReference type="AlphaFoldDB" id="A0ABD4SPL4"/>
<protein>
    <recommendedName>
        <fullName evidence="5">Lipoprotein</fullName>
    </recommendedName>
</protein>
<dbReference type="PROSITE" id="PS51257">
    <property type="entry name" value="PROKAR_LIPOPROTEIN"/>
    <property type="match status" value="1"/>
</dbReference>
<dbReference type="EMBL" id="JAJAXM010000002">
    <property type="protein sequence ID" value="MCG9024496.1"/>
    <property type="molecule type" value="Genomic_DNA"/>
</dbReference>
<evidence type="ECO:0000313" key="3">
    <source>
        <dbReference type="EMBL" id="MCG9024496.1"/>
    </source>
</evidence>
<comment type="caution">
    <text evidence="3">The sequence shown here is derived from an EMBL/GenBank/DDBJ whole genome shotgun (WGS) entry which is preliminary data.</text>
</comment>
<reference evidence="3 4" key="1">
    <citation type="submission" date="2021-10" db="EMBL/GenBank/DDBJ databases">
        <title>Whole-genome sequencing analysis of Laribacter hongkongensis: virulence gene profiles, carbohydrate-active enzyme prediction, and antimicrobial resistance characterization.</title>
        <authorList>
            <person name="Yuan P."/>
            <person name="Zhan Y."/>
            <person name="Chen D."/>
        </authorList>
    </citation>
    <scope>NUCLEOTIDE SEQUENCE [LARGE SCALE GENOMIC DNA]</scope>
    <source>
        <strain evidence="3 4">W67</strain>
    </source>
</reference>
<evidence type="ECO:0000256" key="1">
    <source>
        <dbReference type="SAM" id="MobiDB-lite"/>
    </source>
</evidence>
<sequence>MRKTNTIAALLLAAIAAGLAGCGDKAAEEAAACKKAEEEAAKVVMKQGNGKVRKWGESGFVDVRKPATPVSSPAALSNEKGK</sequence>
<evidence type="ECO:0008006" key="5">
    <source>
        <dbReference type="Google" id="ProtNLM"/>
    </source>
</evidence>
<gene>
    <name evidence="3" type="ORF">LH440_00990</name>
</gene>
<feature type="region of interest" description="Disordered" evidence="1">
    <location>
        <begin position="63"/>
        <end position="82"/>
    </location>
</feature>
<evidence type="ECO:0000256" key="2">
    <source>
        <dbReference type="SAM" id="SignalP"/>
    </source>
</evidence>
<proteinExistence type="predicted"/>